<evidence type="ECO:0000313" key="2">
    <source>
        <dbReference type="EMBL" id="KAJ6835294.1"/>
    </source>
</evidence>
<accession>A0AAX6H3I8</accession>
<gene>
    <name evidence="2" type="ORF">M6B38_124505</name>
</gene>
<dbReference type="AlphaFoldDB" id="A0AAX6H3I8"/>
<dbReference type="Proteomes" id="UP001140949">
    <property type="component" value="Unassembled WGS sequence"/>
</dbReference>
<evidence type="ECO:0000313" key="3">
    <source>
        <dbReference type="Proteomes" id="UP001140949"/>
    </source>
</evidence>
<feature type="region of interest" description="Disordered" evidence="1">
    <location>
        <begin position="1"/>
        <end position="45"/>
    </location>
</feature>
<comment type="caution">
    <text evidence="2">The sequence shown here is derived from an EMBL/GenBank/DDBJ whole genome shotgun (WGS) entry which is preliminary data.</text>
</comment>
<reference evidence="2" key="2">
    <citation type="submission" date="2023-04" db="EMBL/GenBank/DDBJ databases">
        <authorList>
            <person name="Bruccoleri R.E."/>
            <person name="Oakeley E.J."/>
            <person name="Faust A.-M."/>
            <person name="Dessus-Babus S."/>
            <person name="Altorfer M."/>
            <person name="Burckhardt D."/>
            <person name="Oertli M."/>
            <person name="Naumann U."/>
            <person name="Petersen F."/>
            <person name="Wong J."/>
        </authorList>
    </citation>
    <scope>NUCLEOTIDE SEQUENCE</scope>
    <source>
        <strain evidence="2">GSM-AAB239-AS_SAM_17_03QT</strain>
        <tissue evidence="2">Leaf</tissue>
    </source>
</reference>
<protein>
    <submittedName>
        <fullName evidence="2">Formin-like protein 18 isoform X2</fullName>
    </submittedName>
</protein>
<name>A0AAX6H3I8_IRIPA</name>
<evidence type="ECO:0000256" key="1">
    <source>
        <dbReference type="SAM" id="MobiDB-lite"/>
    </source>
</evidence>
<reference evidence="2" key="1">
    <citation type="journal article" date="2023" name="GigaByte">
        <title>Genome assembly of the bearded iris, Iris pallida Lam.</title>
        <authorList>
            <person name="Bruccoleri R.E."/>
            <person name="Oakeley E.J."/>
            <person name="Faust A.M.E."/>
            <person name="Altorfer M."/>
            <person name="Dessus-Babus S."/>
            <person name="Burckhardt D."/>
            <person name="Oertli M."/>
            <person name="Naumann U."/>
            <person name="Petersen F."/>
            <person name="Wong J."/>
        </authorList>
    </citation>
    <scope>NUCLEOTIDE SEQUENCE</scope>
    <source>
        <strain evidence="2">GSM-AAB239-AS_SAM_17_03QT</strain>
    </source>
</reference>
<organism evidence="2 3">
    <name type="scientific">Iris pallida</name>
    <name type="common">Sweet iris</name>
    <dbReference type="NCBI Taxonomy" id="29817"/>
    <lineage>
        <taxon>Eukaryota</taxon>
        <taxon>Viridiplantae</taxon>
        <taxon>Streptophyta</taxon>
        <taxon>Embryophyta</taxon>
        <taxon>Tracheophyta</taxon>
        <taxon>Spermatophyta</taxon>
        <taxon>Magnoliopsida</taxon>
        <taxon>Liliopsida</taxon>
        <taxon>Asparagales</taxon>
        <taxon>Iridaceae</taxon>
        <taxon>Iridoideae</taxon>
        <taxon>Irideae</taxon>
        <taxon>Iris</taxon>
    </lineage>
</organism>
<sequence>MGARASGAATPPPAAHRRGRPPPWVAPLWPHPRLSSPGGQRPPGRTVEAIRAF</sequence>
<proteinExistence type="predicted"/>
<keyword evidence="3" id="KW-1185">Reference proteome</keyword>
<dbReference type="EMBL" id="JANAVB010013504">
    <property type="protein sequence ID" value="KAJ6835294.1"/>
    <property type="molecule type" value="Genomic_DNA"/>
</dbReference>